<comment type="caution">
    <text evidence="8">The sequence shown here is derived from an EMBL/GenBank/DDBJ whole genome shotgun (WGS) entry which is preliminary data.</text>
</comment>
<dbReference type="Proteomes" id="UP001579974">
    <property type="component" value="Unassembled WGS sequence"/>
</dbReference>
<dbReference type="Pfam" id="PF09335">
    <property type="entry name" value="VTT_dom"/>
    <property type="match status" value="1"/>
</dbReference>
<dbReference type="PANTHER" id="PTHR12677:SF59">
    <property type="entry name" value="GOLGI APPARATUS MEMBRANE PROTEIN TVP38-RELATED"/>
    <property type="match status" value="1"/>
</dbReference>
<evidence type="ECO:0000313" key="8">
    <source>
        <dbReference type="EMBL" id="MFB5190313.1"/>
    </source>
</evidence>
<evidence type="ECO:0000256" key="5">
    <source>
        <dbReference type="ARBA" id="ARBA00023136"/>
    </source>
</evidence>
<evidence type="ECO:0000259" key="7">
    <source>
        <dbReference type="Pfam" id="PF09335"/>
    </source>
</evidence>
<feature type="transmembrane region" description="Helical" evidence="6">
    <location>
        <begin position="184"/>
        <end position="205"/>
    </location>
</feature>
<keyword evidence="4 6" id="KW-1133">Transmembrane helix</keyword>
<dbReference type="InterPro" id="IPR032816">
    <property type="entry name" value="VTT_dom"/>
</dbReference>
<evidence type="ECO:0000256" key="2">
    <source>
        <dbReference type="ARBA" id="ARBA00022475"/>
    </source>
</evidence>
<feature type="transmembrane region" description="Helical" evidence="6">
    <location>
        <begin position="153"/>
        <end position="178"/>
    </location>
</feature>
<keyword evidence="5 6" id="KW-0472">Membrane</keyword>
<feature type="transmembrane region" description="Helical" evidence="6">
    <location>
        <begin position="78"/>
        <end position="97"/>
    </location>
</feature>
<keyword evidence="3 6" id="KW-0812">Transmembrane</keyword>
<feature type="transmembrane region" description="Helical" evidence="6">
    <location>
        <begin position="37"/>
        <end position="57"/>
    </location>
</feature>
<evidence type="ECO:0000256" key="1">
    <source>
        <dbReference type="ARBA" id="ARBA00004651"/>
    </source>
</evidence>
<feature type="domain" description="VTT" evidence="7">
    <location>
        <begin position="56"/>
        <end position="174"/>
    </location>
</feature>
<dbReference type="EMBL" id="JBDXSU010000005">
    <property type="protein sequence ID" value="MFB5190313.1"/>
    <property type="molecule type" value="Genomic_DNA"/>
</dbReference>
<comment type="subcellular location">
    <subcellularLocation>
        <location evidence="1 6">Cell membrane</location>
        <topology evidence="1 6">Multi-pass membrane protein</topology>
    </subcellularLocation>
</comment>
<protein>
    <recommendedName>
        <fullName evidence="6">TVP38/TMEM64 family membrane protein</fullName>
    </recommendedName>
</protein>
<gene>
    <name evidence="8" type="ORF">KKP3000_003758</name>
</gene>
<feature type="transmembrane region" description="Helical" evidence="6">
    <location>
        <begin position="125"/>
        <end position="146"/>
    </location>
</feature>
<dbReference type="PANTHER" id="PTHR12677">
    <property type="entry name" value="GOLGI APPARATUS MEMBRANE PROTEIN TVP38-RELATED"/>
    <property type="match status" value="1"/>
</dbReference>
<keyword evidence="9" id="KW-1185">Reference proteome</keyword>
<evidence type="ECO:0000256" key="4">
    <source>
        <dbReference type="ARBA" id="ARBA00022989"/>
    </source>
</evidence>
<proteinExistence type="inferred from homology"/>
<reference evidence="8 9" key="1">
    <citation type="journal article" date="2024" name="Int. J. Mol. Sci.">
        <title>Exploration of Alicyclobacillus spp. Genome in Search of Antibiotic Resistance.</title>
        <authorList>
            <person name="Bucka-Kolendo J."/>
            <person name="Kiousi D.E."/>
            <person name="Dekowska A."/>
            <person name="Mikolajczuk-Szczyrba A."/>
            <person name="Karadedos D.M."/>
            <person name="Michael P."/>
            <person name="Galanis A."/>
            <person name="Sokolowska B."/>
        </authorList>
    </citation>
    <scope>NUCLEOTIDE SEQUENCE [LARGE SCALE GENOMIC DNA]</scope>
    <source>
        <strain evidence="8 9">KKP 3000</strain>
    </source>
</reference>
<evidence type="ECO:0000313" key="9">
    <source>
        <dbReference type="Proteomes" id="UP001579974"/>
    </source>
</evidence>
<evidence type="ECO:0000256" key="6">
    <source>
        <dbReference type="RuleBase" id="RU366058"/>
    </source>
</evidence>
<feature type="transmembrane region" description="Helical" evidence="6">
    <location>
        <begin position="7"/>
        <end position="25"/>
    </location>
</feature>
<comment type="similarity">
    <text evidence="6">Belongs to the TVP38/TMEM64 family.</text>
</comment>
<dbReference type="RefSeq" id="WP_275473635.1">
    <property type="nucleotide sequence ID" value="NZ_CP162940.1"/>
</dbReference>
<organism evidence="8 9">
    <name type="scientific">Alicyclobacillus fastidiosus</name>
    <dbReference type="NCBI Taxonomy" id="392011"/>
    <lineage>
        <taxon>Bacteria</taxon>
        <taxon>Bacillati</taxon>
        <taxon>Bacillota</taxon>
        <taxon>Bacilli</taxon>
        <taxon>Bacillales</taxon>
        <taxon>Alicyclobacillaceae</taxon>
        <taxon>Alicyclobacillus</taxon>
    </lineage>
</organism>
<accession>A0ABV5ADJ7</accession>
<evidence type="ECO:0000256" key="3">
    <source>
        <dbReference type="ARBA" id="ARBA00022692"/>
    </source>
</evidence>
<dbReference type="InterPro" id="IPR015414">
    <property type="entry name" value="TMEM64"/>
</dbReference>
<keyword evidence="2 6" id="KW-1003">Cell membrane</keyword>
<sequence length="211" mass="22478">MKNRGPILRILSILSLLACLVLIRVPYLGALGERGHGFSGALMFVALQAIASILPIPSEPVMTACLRAQGTVAGSIENWLGALAGGVILFFVGRIAAPSISRLVHHPRAYPTYRRIVDRLQPGGFWTLVFIQLLPLPFLAVNLILGAIPGVSLLAYALASALGMAPYQVAWALVYVGVMHTGHLALTTLLVAVALGALVVIYRIAKIRSKK</sequence>
<name>A0ABV5ADJ7_9BACL</name>